<evidence type="ECO:0000313" key="3">
    <source>
        <dbReference type="EMBL" id="MFC3881774.1"/>
    </source>
</evidence>
<keyword evidence="3" id="KW-0808">Transferase</keyword>
<dbReference type="InterPro" id="IPR000192">
    <property type="entry name" value="Aminotrans_V_dom"/>
</dbReference>
<name>A0ABV8AY68_9BACT</name>
<dbReference type="GO" id="GO:0008483">
    <property type="term" value="F:transaminase activity"/>
    <property type="evidence" value="ECO:0007669"/>
    <property type="project" value="UniProtKB-KW"/>
</dbReference>
<evidence type="ECO:0000259" key="2">
    <source>
        <dbReference type="Pfam" id="PF00266"/>
    </source>
</evidence>
<dbReference type="EMBL" id="JBHRZS010000007">
    <property type="protein sequence ID" value="MFC3881774.1"/>
    <property type="molecule type" value="Genomic_DNA"/>
</dbReference>
<evidence type="ECO:0000313" key="4">
    <source>
        <dbReference type="Proteomes" id="UP001595805"/>
    </source>
</evidence>
<dbReference type="Proteomes" id="UP001595805">
    <property type="component" value="Unassembled WGS sequence"/>
</dbReference>
<dbReference type="PANTHER" id="PTHR43586:SF15">
    <property type="entry name" value="BLR3095 PROTEIN"/>
    <property type="match status" value="1"/>
</dbReference>
<dbReference type="RefSeq" id="WP_377907124.1">
    <property type="nucleotide sequence ID" value="NZ_JBHRZS010000007.1"/>
</dbReference>
<keyword evidence="3" id="KW-0032">Aminotransferase</keyword>
<accession>A0ABV8AY68</accession>
<dbReference type="SUPFAM" id="SSF53383">
    <property type="entry name" value="PLP-dependent transferases"/>
    <property type="match status" value="1"/>
</dbReference>
<feature type="domain" description="Aminotransferase class V" evidence="2">
    <location>
        <begin position="52"/>
        <end position="358"/>
    </location>
</feature>
<comment type="caution">
    <text evidence="3">The sequence shown here is derived from an EMBL/GenBank/DDBJ whole genome shotgun (WGS) entry which is preliminary data.</text>
</comment>
<dbReference type="Gene3D" id="3.40.640.10">
    <property type="entry name" value="Type I PLP-dependent aspartate aminotransferase-like (Major domain)"/>
    <property type="match status" value="1"/>
</dbReference>
<sequence length="380" mass="42348">MLTCQKHLFSLDPEVSYLNNAYRGPILKSSEEAALIDLRQMRNPFSMQPADFFTCVDQVKSLFSKMIGCEPKEVAMIPSTSYGFAVALSNWKPGPGKKAITVKDEFPSGYFSLKRWADENEGELVIVDGDPKAGSLGESWNERLLTAISSDTGVVLISSVHWMNGVKFDLEAIGRRCEEVGACFIVDGTQSVGAMHIDVKGCRIDALICASYKWLLGPYSLGLSFFGEKFKDGKPLEESWMNRTNSHIFSELTNYQEEFLPGANRFNVGETSYFILLPMLEKALEQLIAWTPAGVQAYAHSLKTELLDFQQSRGLGLDLSEYAANHLFALPLPSGTDAKVIKGRLDEQKVYVSVRGQSLRVSINVFNELRDIERLKKALK</sequence>
<dbReference type="Pfam" id="PF00266">
    <property type="entry name" value="Aminotran_5"/>
    <property type="match status" value="1"/>
</dbReference>
<proteinExistence type="predicted"/>
<gene>
    <name evidence="3" type="ORF">ACFOSV_16380</name>
</gene>
<reference evidence="4" key="1">
    <citation type="journal article" date="2019" name="Int. J. Syst. Evol. Microbiol.">
        <title>The Global Catalogue of Microorganisms (GCM) 10K type strain sequencing project: providing services to taxonomists for standard genome sequencing and annotation.</title>
        <authorList>
            <consortium name="The Broad Institute Genomics Platform"/>
            <consortium name="The Broad Institute Genome Sequencing Center for Infectious Disease"/>
            <person name="Wu L."/>
            <person name="Ma J."/>
        </authorList>
    </citation>
    <scope>NUCLEOTIDE SEQUENCE [LARGE SCALE GENOMIC DNA]</scope>
    <source>
        <strain evidence="4">CCUG 60523</strain>
    </source>
</reference>
<keyword evidence="4" id="KW-1185">Reference proteome</keyword>
<protein>
    <submittedName>
        <fullName evidence="3">Aminotransferase class V-fold PLP-dependent enzyme</fullName>
    </submittedName>
</protein>
<dbReference type="InterPro" id="IPR015422">
    <property type="entry name" value="PyrdxlP-dep_Trfase_small"/>
</dbReference>
<keyword evidence="1" id="KW-0663">Pyridoxal phosphate</keyword>
<dbReference type="InterPro" id="IPR015424">
    <property type="entry name" value="PyrdxlP-dep_Trfase"/>
</dbReference>
<dbReference type="PANTHER" id="PTHR43586">
    <property type="entry name" value="CYSTEINE DESULFURASE"/>
    <property type="match status" value="1"/>
</dbReference>
<dbReference type="Gene3D" id="3.90.1150.10">
    <property type="entry name" value="Aspartate Aminotransferase, domain 1"/>
    <property type="match status" value="1"/>
</dbReference>
<evidence type="ECO:0000256" key="1">
    <source>
        <dbReference type="ARBA" id="ARBA00022898"/>
    </source>
</evidence>
<organism evidence="3 4">
    <name type="scientific">Algoriphagus namhaensis</name>
    <dbReference type="NCBI Taxonomy" id="915353"/>
    <lineage>
        <taxon>Bacteria</taxon>
        <taxon>Pseudomonadati</taxon>
        <taxon>Bacteroidota</taxon>
        <taxon>Cytophagia</taxon>
        <taxon>Cytophagales</taxon>
        <taxon>Cyclobacteriaceae</taxon>
        <taxon>Algoriphagus</taxon>
    </lineage>
</organism>
<dbReference type="InterPro" id="IPR015421">
    <property type="entry name" value="PyrdxlP-dep_Trfase_major"/>
</dbReference>